<dbReference type="CDD" id="cd01189">
    <property type="entry name" value="INT_ICEBs1_C_like"/>
    <property type="match status" value="1"/>
</dbReference>
<feature type="domain" description="Tyr recombinase" evidence="6">
    <location>
        <begin position="165"/>
        <end position="347"/>
    </location>
</feature>
<dbReference type="InterPro" id="IPR011010">
    <property type="entry name" value="DNA_brk_join_enz"/>
</dbReference>
<dbReference type="Proteomes" id="UP000193958">
    <property type="component" value="Unassembled WGS sequence"/>
</dbReference>
<keyword evidence="4" id="KW-0233">DNA recombination</keyword>
<dbReference type="PANTHER" id="PTHR30349">
    <property type="entry name" value="PHAGE INTEGRASE-RELATED"/>
    <property type="match status" value="1"/>
</dbReference>
<keyword evidence="2" id="KW-0229">DNA integration</keyword>
<accession>A0A1X1GAI7</accession>
<name>A0A1X1GAI7_STROR</name>
<evidence type="ECO:0000256" key="2">
    <source>
        <dbReference type="ARBA" id="ARBA00022908"/>
    </source>
</evidence>
<evidence type="ECO:0000256" key="3">
    <source>
        <dbReference type="ARBA" id="ARBA00023125"/>
    </source>
</evidence>
<dbReference type="Pfam" id="PF14657">
    <property type="entry name" value="Arm-DNA-bind_4"/>
    <property type="match status" value="1"/>
</dbReference>
<dbReference type="GO" id="GO:0006310">
    <property type="term" value="P:DNA recombination"/>
    <property type="evidence" value="ECO:0007669"/>
    <property type="project" value="UniProtKB-KW"/>
</dbReference>
<dbReference type="InterPro" id="IPR002104">
    <property type="entry name" value="Integrase_catalytic"/>
</dbReference>
<dbReference type="Pfam" id="PF00589">
    <property type="entry name" value="Phage_integrase"/>
    <property type="match status" value="1"/>
</dbReference>
<evidence type="ECO:0000256" key="4">
    <source>
        <dbReference type="ARBA" id="ARBA00023172"/>
    </source>
</evidence>
<dbReference type="PANTHER" id="PTHR30349:SF64">
    <property type="entry name" value="PROPHAGE INTEGRASE INTD-RELATED"/>
    <property type="match status" value="1"/>
</dbReference>
<dbReference type="InterPro" id="IPR028259">
    <property type="entry name" value="AP2-like_int_N"/>
</dbReference>
<reference evidence="7 8" key="1">
    <citation type="journal article" date="2016" name="Eur. J. Clin. Microbiol. Infect. Dis.">
        <title>Whole genome sequencing as a tool for phylogenetic analysis of clinical strains of Mitis group streptococci.</title>
        <authorList>
            <person name="Rasmussen L.H."/>
            <person name="Dargis R."/>
            <person name="Hojholt K."/>
            <person name="Christensen J.J."/>
            <person name="Skovgaard O."/>
            <person name="Justesen U.S."/>
            <person name="Rosenvinge F.S."/>
            <person name="Moser C."/>
            <person name="Lukjancenko O."/>
            <person name="Rasmussen S."/>
            <person name="Nielsen X.C."/>
        </authorList>
    </citation>
    <scope>NUCLEOTIDE SEQUENCE [LARGE SCALE GENOMIC DNA]</scope>
    <source>
        <strain evidence="7 8">B_003802_10</strain>
    </source>
</reference>
<dbReference type="InterPro" id="IPR010998">
    <property type="entry name" value="Integrase_recombinase_N"/>
</dbReference>
<dbReference type="GO" id="GO:0015074">
    <property type="term" value="P:DNA integration"/>
    <property type="evidence" value="ECO:0007669"/>
    <property type="project" value="UniProtKB-KW"/>
</dbReference>
<dbReference type="PROSITE" id="PS51898">
    <property type="entry name" value="TYR_RECOMBINASE"/>
    <property type="match status" value="1"/>
</dbReference>
<comment type="caution">
    <text evidence="7">The sequence shown here is derived from an EMBL/GenBank/DDBJ whole genome shotgun (WGS) entry which is preliminary data.</text>
</comment>
<dbReference type="InterPro" id="IPR004107">
    <property type="entry name" value="Integrase_SAM-like_N"/>
</dbReference>
<keyword evidence="3" id="KW-0238">DNA-binding</keyword>
<organism evidence="7 8">
    <name type="scientific">Streptococcus oralis subsp. tigurinus</name>
    <dbReference type="NCBI Taxonomy" id="1077464"/>
    <lineage>
        <taxon>Bacteria</taxon>
        <taxon>Bacillati</taxon>
        <taxon>Bacillota</taxon>
        <taxon>Bacilli</taxon>
        <taxon>Lactobacillales</taxon>
        <taxon>Streptococcaceae</taxon>
        <taxon>Streptococcus</taxon>
    </lineage>
</organism>
<protein>
    <submittedName>
        <fullName evidence="7">Site-specific integrase</fullName>
    </submittedName>
</protein>
<sequence length="368" mass="42593">MASYRKRENGKWEYRISYKSPGGKYKKAEKGGFPTKKAAQIAAAEREKELLLPSYVSDDITLYEYFKQWATIHKKPNISPVTWQVYQVTNRNIEKLFPGEKLKNITSSIYQQALNTFAETHSQATVERLNIHIKQCVAMAVHEEIIQKDFTTFAKAVSQNKGIEKETKFLEVEEYKKVIVVSKRKMDVQSYAVIYLIAVTGMRFAECLGLTWDNVDYDNKVLSVDKTWNYKTNLDFASTKTKSSIRKIPLDDETLKLLKNYQKEHWIHNKENRIFSNISNNAVNKTLRRIVGRNVHAHSLRHTYASFLISQRVELLSISKILGHENMNITIEVYSHQLKELEEESNSEVREIFANLGANLGRNTSNTQ</sequence>
<dbReference type="InterPro" id="IPR013762">
    <property type="entry name" value="Integrase-like_cat_sf"/>
</dbReference>
<dbReference type="EMBL" id="NCUE01000018">
    <property type="protein sequence ID" value="ORO43763.1"/>
    <property type="molecule type" value="Genomic_DNA"/>
</dbReference>
<comment type="similarity">
    <text evidence="1">Belongs to the 'phage' integrase family.</text>
</comment>
<dbReference type="GO" id="GO:0003677">
    <property type="term" value="F:DNA binding"/>
    <property type="evidence" value="ECO:0007669"/>
    <property type="project" value="UniProtKB-KW"/>
</dbReference>
<evidence type="ECO:0000256" key="1">
    <source>
        <dbReference type="ARBA" id="ARBA00008857"/>
    </source>
</evidence>
<proteinExistence type="inferred from homology"/>
<dbReference type="SUPFAM" id="SSF56349">
    <property type="entry name" value="DNA breaking-rejoining enzymes"/>
    <property type="match status" value="1"/>
</dbReference>
<evidence type="ECO:0000313" key="8">
    <source>
        <dbReference type="Proteomes" id="UP000193958"/>
    </source>
</evidence>
<gene>
    <name evidence="7" type="ORF">B7727_06730</name>
</gene>
<dbReference type="Gene3D" id="1.10.150.130">
    <property type="match status" value="1"/>
</dbReference>
<dbReference type="Gene3D" id="1.10.443.10">
    <property type="entry name" value="Intergrase catalytic core"/>
    <property type="match status" value="1"/>
</dbReference>
<evidence type="ECO:0000313" key="7">
    <source>
        <dbReference type="EMBL" id="ORO43763.1"/>
    </source>
</evidence>
<dbReference type="InterPro" id="IPR050090">
    <property type="entry name" value="Tyrosine_recombinase_XerCD"/>
</dbReference>
<dbReference type="Pfam" id="PF14659">
    <property type="entry name" value="Phage_int_SAM_3"/>
    <property type="match status" value="1"/>
</dbReference>
<dbReference type="AlphaFoldDB" id="A0A1X1GAI7"/>
<evidence type="ECO:0000256" key="5">
    <source>
        <dbReference type="SAM" id="Coils"/>
    </source>
</evidence>
<evidence type="ECO:0000259" key="6">
    <source>
        <dbReference type="PROSITE" id="PS51898"/>
    </source>
</evidence>
<keyword evidence="5" id="KW-0175">Coiled coil</keyword>
<dbReference type="RefSeq" id="WP_084921069.1">
    <property type="nucleotide sequence ID" value="NZ_NCUE01000018.1"/>
</dbReference>
<feature type="coiled-coil region" evidence="5">
    <location>
        <begin position="324"/>
        <end position="351"/>
    </location>
</feature>